<proteinExistence type="predicted"/>
<dbReference type="OrthoDB" id="7219262at2759"/>
<feature type="compositionally biased region" description="Basic and acidic residues" evidence="1">
    <location>
        <begin position="49"/>
        <end position="58"/>
    </location>
</feature>
<feature type="region of interest" description="Disordered" evidence="1">
    <location>
        <begin position="13"/>
        <end position="59"/>
    </location>
</feature>
<dbReference type="EMBL" id="GDQN01000193">
    <property type="protein sequence ID" value="JAT90861.1"/>
    <property type="molecule type" value="Transcribed_RNA"/>
</dbReference>
<name>A0A1E1WVP9_PECGO</name>
<feature type="non-terminal residue" evidence="2">
    <location>
        <position position="1"/>
    </location>
</feature>
<evidence type="ECO:0000313" key="2">
    <source>
        <dbReference type="EMBL" id="JAT90861.1"/>
    </source>
</evidence>
<dbReference type="AlphaFoldDB" id="A0A1E1WVP9"/>
<evidence type="ECO:0000256" key="1">
    <source>
        <dbReference type="SAM" id="MobiDB-lite"/>
    </source>
</evidence>
<reference evidence="2" key="1">
    <citation type="submission" date="2015-09" db="EMBL/GenBank/DDBJ databases">
        <title>De novo assembly of Pectinophora gossypiella (Pink Bollworm) gut transcriptome.</title>
        <authorList>
            <person name="Tassone E.E."/>
        </authorList>
    </citation>
    <scope>NUCLEOTIDE SEQUENCE</scope>
</reference>
<accession>A0A1E1WVP9</accession>
<gene>
    <name evidence="2" type="ORF">g.3215</name>
</gene>
<protein>
    <submittedName>
        <fullName evidence="2">Uncharacterized protein</fullName>
    </submittedName>
</protein>
<organism evidence="2">
    <name type="scientific">Pectinophora gossypiella</name>
    <name type="common">Cotton pink bollworm</name>
    <name type="synonym">Depressaria gossypiella</name>
    <dbReference type="NCBI Taxonomy" id="13191"/>
    <lineage>
        <taxon>Eukaryota</taxon>
        <taxon>Metazoa</taxon>
        <taxon>Ecdysozoa</taxon>
        <taxon>Arthropoda</taxon>
        <taxon>Hexapoda</taxon>
        <taxon>Insecta</taxon>
        <taxon>Pterygota</taxon>
        <taxon>Neoptera</taxon>
        <taxon>Endopterygota</taxon>
        <taxon>Lepidoptera</taxon>
        <taxon>Glossata</taxon>
        <taxon>Ditrysia</taxon>
        <taxon>Gelechioidea</taxon>
        <taxon>Gelechiidae</taxon>
        <taxon>Apatetrinae</taxon>
        <taxon>Pectinophora</taxon>
    </lineage>
</organism>
<sequence>FITPTEARTLERRRHKRVEGMAQTKDTSRLSMAHRGRHQKRLENLTLPTRRDAKEPRRPKNAKIYVRETRKILRKVKNTMSFFRDDQQQLRLRQELKKYRETVPSWLPTVNFVDIHYNSALHYNNGNAKRNGSSAPERKFKFLMPKLYKSLVEYEELFKRFQNVELNFPDDPFNAYKNKRNEVLQKTLLKLYSTIQEVNDSMTAVNMTIPPFKNKLDLSKLEMKVDATQCLRNDFLLFRGYGNLLKNWYSEFRCPKNGKNTSQRKICKDFEEMLKERKDSRKDRNVRTRSRATT</sequence>